<name>A0AAV9JV84_9PEZI</name>
<protein>
    <recommendedName>
        <fullName evidence="1">F-box domain-containing protein</fullName>
    </recommendedName>
</protein>
<reference evidence="2 3" key="1">
    <citation type="submission" date="2021-11" db="EMBL/GenBank/DDBJ databases">
        <title>Black yeast isolated from Biological Soil Crust.</title>
        <authorList>
            <person name="Kurbessoian T."/>
        </authorList>
    </citation>
    <scope>NUCLEOTIDE SEQUENCE [LARGE SCALE GENOMIC DNA]</scope>
    <source>
        <strain evidence="2 3">CCFEE 5522</strain>
    </source>
</reference>
<dbReference type="Pfam" id="PF00646">
    <property type="entry name" value="F-box"/>
    <property type="match status" value="1"/>
</dbReference>
<keyword evidence="3" id="KW-1185">Reference proteome</keyword>
<evidence type="ECO:0000259" key="1">
    <source>
        <dbReference type="Pfam" id="PF00646"/>
    </source>
</evidence>
<dbReference type="AlphaFoldDB" id="A0AAV9JV84"/>
<dbReference type="EMBL" id="JAVFHQ010000006">
    <property type="protein sequence ID" value="KAK4548987.1"/>
    <property type="molecule type" value="Genomic_DNA"/>
</dbReference>
<evidence type="ECO:0000313" key="2">
    <source>
        <dbReference type="EMBL" id="KAK4548987.1"/>
    </source>
</evidence>
<proteinExistence type="predicted"/>
<dbReference type="Proteomes" id="UP001324427">
    <property type="component" value="Unassembled WGS sequence"/>
</dbReference>
<comment type="caution">
    <text evidence="2">The sequence shown here is derived from an EMBL/GenBank/DDBJ whole genome shotgun (WGS) entry which is preliminary data.</text>
</comment>
<dbReference type="SUPFAM" id="SSF81383">
    <property type="entry name" value="F-box domain"/>
    <property type="match status" value="1"/>
</dbReference>
<dbReference type="InterPro" id="IPR036047">
    <property type="entry name" value="F-box-like_dom_sf"/>
</dbReference>
<organism evidence="2 3">
    <name type="scientific">Oleoguttula mirabilis</name>
    <dbReference type="NCBI Taxonomy" id="1507867"/>
    <lineage>
        <taxon>Eukaryota</taxon>
        <taxon>Fungi</taxon>
        <taxon>Dikarya</taxon>
        <taxon>Ascomycota</taxon>
        <taxon>Pezizomycotina</taxon>
        <taxon>Dothideomycetes</taxon>
        <taxon>Dothideomycetidae</taxon>
        <taxon>Mycosphaerellales</taxon>
        <taxon>Teratosphaeriaceae</taxon>
        <taxon>Oleoguttula</taxon>
    </lineage>
</organism>
<dbReference type="InterPro" id="IPR001810">
    <property type="entry name" value="F-box_dom"/>
</dbReference>
<gene>
    <name evidence="2" type="ORF">LTR36_008760</name>
</gene>
<sequence>MDEGDCMAPADVAGTPELVEMILMQLPLSDILLAQRVNRTWQSVIQDVTHKAEDHVPSEGQGQAHGNNIVINPLISSRLPWLLGGAMKLPYPGSKAVSGSKKHPSVTRPEASWRSLLLSQPPLSEVVIDDGFAKHWHRIVDRAHTAGVLLEDMDRRPRSFGGTNIRQVMGLGKGIIAPLSPFESSVITASEMLDEMACKSESNYKEKVA</sequence>
<evidence type="ECO:0000313" key="3">
    <source>
        <dbReference type="Proteomes" id="UP001324427"/>
    </source>
</evidence>
<feature type="domain" description="F-box" evidence="1">
    <location>
        <begin position="16"/>
        <end position="48"/>
    </location>
</feature>
<dbReference type="CDD" id="cd09917">
    <property type="entry name" value="F-box_SF"/>
    <property type="match status" value="1"/>
</dbReference>
<accession>A0AAV9JV84</accession>